<evidence type="ECO:0000256" key="1">
    <source>
        <dbReference type="SAM" id="MobiDB-lite"/>
    </source>
</evidence>
<proteinExistence type="predicted"/>
<reference evidence="2" key="1">
    <citation type="submission" date="2022-01" db="EMBL/GenBank/DDBJ databases">
        <authorList>
            <person name="Braso-Vives M."/>
        </authorList>
    </citation>
    <scope>NUCLEOTIDE SEQUENCE</scope>
</reference>
<feature type="region of interest" description="Disordered" evidence="1">
    <location>
        <begin position="1"/>
        <end position="71"/>
    </location>
</feature>
<accession>A0A8J9ZFN1</accession>
<evidence type="ECO:0000313" key="3">
    <source>
        <dbReference type="Proteomes" id="UP000838412"/>
    </source>
</evidence>
<protein>
    <submittedName>
        <fullName evidence="2">Hypp1204 protein</fullName>
    </submittedName>
</protein>
<dbReference type="EMBL" id="OV696687">
    <property type="protein sequence ID" value="CAH1253605.1"/>
    <property type="molecule type" value="Genomic_DNA"/>
</dbReference>
<keyword evidence="3" id="KW-1185">Reference proteome</keyword>
<name>A0A8J9ZFN1_BRALA</name>
<sequence>MEETLAAPAPRSARWRDAPVPAAADAGRWGPHPRLPQLSLNAAPRIMGPGLMGEDSQGWDETLCASDRMWT</sequence>
<dbReference type="Proteomes" id="UP000838412">
    <property type="component" value="Chromosome 2"/>
</dbReference>
<organism evidence="2 3">
    <name type="scientific">Branchiostoma lanceolatum</name>
    <name type="common">Common lancelet</name>
    <name type="synonym">Amphioxus lanceolatum</name>
    <dbReference type="NCBI Taxonomy" id="7740"/>
    <lineage>
        <taxon>Eukaryota</taxon>
        <taxon>Metazoa</taxon>
        <taxon>Chordata</taxon>
        <taxon>Cephalochordata</taxon>
        <taxon>Leptocardii</taxon>
        <taxon>Amphioxiformes</taxon>
        <taxon>Branchiostomatidae</taxon>
        <taxon>Branchiostoma</taxon>
    </lineage>
</organism>
<dbReference type="AlphaFoldDB" id="A0A8J9ZFN1"/>
<gene>
    <name evidence="2" type="primary">Hypp1204</name>
    <name evidence="2" type="ORF">BLAG_LOCUS13314</name>
</gene>
<evidence type="ECO:0000313" key="2">
    <source>
        <dbReference type="EMBL" id="CAH1253605.1"/>
    </source>
</evidence>